<sequence>MKTVSRQPHWLFLAAFALCLSAVVGGSALGAYLKDGGVIVLTCFAAGGVVALSLWWWTMDEAGKGAVHTLVRLSLAIIGGLAFYANLTYGLWAAKVPLKLRIIDEGRMAEHFWLGPATLVYAVFCWLVLRYRARDGK</sequence>
<feature type="transmembrane region" description="Helical" evidence="1">
    <location>
        <begin position="112"/>
        <end position="129"/>
    </location>
</feature>
<name>A0ABU5DS09_9BURK</name>
<keyword evidence="3" id="KW-1185">Reference proteome</keyword>
<feature type="transmembrane region" description="Helical" evidence="1">
    <location>
        <begin position="38"/>
        <end position="58"/>
    </location>
</feature>
<dbReference type="RefSeq" id="WP_320427070.1">
    <property type="nucleotide sequence ID" value="NZ_JAXCLA010000013.1"/>
</dbReference>
<evidence type="ECO:0000256" key="1">
    <source>
        <dbReference type="SAM" id="Phobius"/>
    </source>
</evidence>
<protein>
    <submittedName>
        <fullName evidence="2">Uncharacterized protein</fullName>
    </submittedName>
</protein>
<keyword evidence="1" id="KW-0812">Transmembrane</keyword>
<feature type="transmembrane region" description="Helical" evidence="1">
    <location>
        <begin position="70"/>
        <end position="92"/>
    </location>
</feature>
<proteinExistence type="predicted"/>
<accession>A0ABU5DS09</accession>
<comment type="caution">
    <text evidence="2">The sequence shown here is derived from an EMBL/GenBank/DDBJ whole genome shotgun (WGS) entry which is preliminary data.</text>
</comment>
<reference evidence="2 3" key="1">
    <citation type="submission" date="2023-11" db="EMBL/GenBank/DDBJ databases">
        <title>Paucibacter sp. nov., isolated from fresh soil in Korea.</title>
        <authorList>
            <person name="Le N.T.T."/>
        </authorList>
    </citation>
    <scope>NUCLEOTIDE SEQUENCE [LARGE SCALE GENOMIC DNA]</scope>
    <source>
        <strain evidence="2 3">R3-3</strain>
    </source>
</reference>
<evidence type="ECO:0000313" key="3">
    <source>
        <dbReference type="Proteomes" id="UP001285263"/>
    </source>
</evidence>
<keyword evidence="1" id="KW-1133">Transmembrane helix</keyword>
<gene>
    <name evidence="2" type="ORF">SNE35_31700</name>
</gene>
<organism evidence="2 3">
    <name type="scientific">Roseateles agri</name>
    <dbReference type="NCBI Taxonomy" id="3098619"/>
    <lineage>
        <taxon>Bacteria</taxon>
        <taxon>Pseudomonadati</taxon>
        <taxon>Pseudomonadota</taxon>
        <taxon>Betaproteobacteria</taxon>
        <taxon>Burkholderiales</taxon>
        <taxon>Sphaerotilaceae</taxon>
        <taxon>Roseateles</taxon>
    </lineage>
</organism>
<keyword evidence="1" id="KW-0472">Membrane</keyword>
<dbReference type="Proteomes" id="UP001285263">
    <property type="component" value="Unassembled WGS sequence"/>
</dbReference>
<dbReference type="EMBL" id="JAXCLA010000013">
    <property type="protein sequence ID" value="MDY0749104.1"/>
    <property type="molecule type" value="Genomic_DNA"/>
</dbReference>
<evidence type="ECO:0000313" key="2">
    <source>
        <dbReference type="EMBL" id="MDY0749104.1"/>
    </source>
</evidence>